<dbReference type="OrthoDB" id="981124at2"/>
<dbReference type="Pfam" id="PF12836">
    <property type="entry name" value="HHH_3"/>
    <property type="match status" value="2"/>
</dbReference>
<dbReference type="AlphaFoldDB" id="H1Y0G2"/>
<proteinExistence type="predicted"/>
<keyword evidence="1" id="KW-0472">Membrane</keyword>
<dbReference type="Gene3D" id="1.10.150.280">
    <property type="entry name" value="AF1531-like domain"/>
    <property type="match status" value="2"/>
</dbReference>
<dbReference type="STRING" id="714943.Mucpa_4339"/>
<sequence>MIRAFKNYFAITKKEWNGMVVLMLIIALVLAAPYVFQYFYPNKLVDQDEFNQAIARLKKIKPAIDPQNVFKGEDDVKEAHPVMYRFNPNHLPVAQWLQLGLSARQVAGIKKYEAKGGKFYTKADVQKMYTITAADYARLAPFIDLPEGEGSVKKEGVILELNTADSAQLTTLRGIGPAFAQRIINYRNQLGGFYQKEQLMEVYGVDTAKYAQLAKQFVLNPKKIVKLPINKVAVDDLRRFPYLNFKQMNAIVEYRKQHGNYSSINDLKDIALLDEGILRKIAPYLTFK</sequence>
<dbReference type="RefSeq" id="WP_008509234.1">
    <property type="nucleotide sequence ID" value="NZ_CM001403.1"/>
</dbReference>
<keyword evidence="3" id="KW-1185">Reference proteome</keyword>
<dbReference type="EMBL" id="CM001403">
    <property type="protein sequence ID" value="EHQ28429.1"/>
    <property type="molecule type" value="Genomic_DNA"/>
</dbReference>
<gene>
    <name evidence="2" type="ORF">Mucpa_4339</name>
</gene>
<name>H1Y0G2_9SPHI</name>
<protein>
    <submittedName>
        <fullName evidence="2">Uncharacterized protein</fullName>
    </submittedName>
</protein>
<reference evidence="2" key="1">
    <citation type="submission" date="2011-09" db="EMBL/GenBank/DDBJ databases">
        <title>The permanent draft genome of Mucilaginibacter paludis DSM 18603.</title>
        <authorList>
            <consortium name="US DOE Joint Genome Institute (JGI-PGF)"/>
            <person name="Lucas S."/>
            <person name="Han J."/>
            <person name="Lapidus A."/>
            <person name="Bruce D."/>
            <person name="Goodwin L."/>
            <person name="Pitluck S."/>
            <person name="Peters L."/>
            <person name="Kyrpides N."/>
            <person name="Mavromatis K."/>
            <person name="Ivanova N."/>
            <person name="Mikhailova N."/>
            <person name="Held B."/>
            <person name="Detter J.C."/>
            <person name="Tapia R."/>
            <person name="Han C."/>
            <person name="Land M."/>
            <person name="Hauser L."/>
            <person name="Markowitz V."/>
            <person name="Cheng J.-F."/>
            <person name="Hugenholtz P."/>
            <person name="Woyke T."/>
            <person name="Wu D."/>
            <person name="Tindall B."/>
            <person name="Brambilla E."/>
            <person name="Klenk H.-P."/>
            <person name="Eisen J.A."/>
        </authorList>
    </citation>
    <scope>NUCLEOTIDE SEQUENCE [LARGE SCALE GENOMIC DNA]</scope>
    <source>
        <strain evidence="2">DSM 18603</strain>
    </source>
</reference>
<evidence type="ECO:0000313" key="3">
    <source>
        <dbReference type="Proteomes" id="UP000002774"/>
    </source>
</evidence>
<dbReference type="InterPro" id="IPR051675">
    <property type="entry name" value="Endo/Exo/Phosphatase_dom_1"/>
</dbReference>
<accession>H1Y0G2</accession>
<feature type="transmembrane region" description="Helical" evidence="1">
    <location>
        <begin position="20"/>
        <end position="40"/>
    </location>
</feature>
<dbReference type="PANTHER" id="PTHR21180:SF32">
    <property type="entry name" value="ENDONUCLEASE_EXONUCLEASE_PHOSPHATASE FAMILY DOMAIN-CONTAINING PROTEIN 1"/>
    <property type="match status" value="1"/>
</dbReference>
<keyword evidence="1" id="KW-1133">Transmembrane helix</keyword>
<dbReference type="GO" id="GO:0015628">
    <property type="term" value="P:protein secretion by the type II secretion system"/>
    <property type="evidence" value="ECO:0007669"/>
    <property type="project" value="TreeGrafter"/>
</dbReference>
<dbReference type="Proteomes" id="UP000002774">
    <property type="component" value="Chromosome"/>
</dbReference>
<evidence type="ECO:0000313" key="2">
    <source>
        <dbReference type="EMBL" id="EHQ28429.1"/>
    </source>
</evidence>
<dbReference type="SUPFAM" id="SSF47781">
    <property type="entry name" value="RuvA domain 2-like"/>
    <property type="match status" value="3"/>
</dbReference>
<organism evidence="2 3">
    <name type="scientific">Mucilaginibacter paludis DSM 18603</name>
    <dbReference type="NCBI Taxonomy" id="714943"/>
    <lineage>
        <taxon>Bacteria</taxon>
        <taxon>Pseudomonadati</taxon>
        <taxon>Bacteroidota</taxon>
        <taxon>Sphingobacteriia</taxon>
        <taxon>Sphingobacteriales</taxon>
        <taxon>Sphingobacteriaceae</taxon>
        <taxon>Mucilaginibacter</taxon>
    </lineage>
</organism>
<dbReference type="PANTHER" id="PTHR21180">
    <property type="entry name" value="ENDONUCLEASE/EXONUCLEASE/PHOSPHATASE FAMILY DOMAIN-CONTAINING PROTEIN 1"/>
    <property type="match status" value="1"/>
</dbReference>
<dbReference type="HOGENOM" id="CLU_077104_0_1_10"/>
<dbReference type="eggNOG" id="COG1555">
    <property type="taxonomic scope" value="Bacteria"/>
</dbReference>
<dbReference type="GO" id="GO:0015627">
    <property type="term" value="C:type II protein secretion system complex"/>
    <property type="evidence" value="ECO:0007669"/>
    <property type="project" value="TreeGrafter"/>
</dbReference>
<keyword evidence="1" id="KW-0812">Transmembrane</keyword>
<evidence type="ECO:0000256" key="1">
    <source>
        <dbReference type="SAM" id="Phobius"/>
    </source>
</evidence>
<dbReference type="InterPro" id="IPR010994">
    <property type="entry name" value="RuvA_2-like"/>
</dbReference>